<evidence type="ECO:0000256" key="6">
    <source>
        <dbReference type="ARBA" id="ARBA00022946"/>
    </source>
</evidence>
<evidence type="ECO:0000256" key="5">
    <source>
        <dbReference type="ARBA" id="ARBA00022792"/>
    </source>
</evidence>
<dbReference type="GO" id="GO:0005743">
    <property type="term" value="C:mitochondrial inner membrane"/>
    <property type="evidence" value="ECO:0007669"/>
    <property type="project" value="UniProtKB-SubCell"/>
</dbReference>
<keyword evidence="6" id="KW-0809">Transit peptide</keyword>
<evidence type="ECO:0000256" key="10">
    <source>
        <dbReference type="ARBA" id="ARBA00071004"/>
    </source>
</evidence>
<evidence type="ECO:0000256" key="9">
    <source>
        <dbReference type="ARBA" id="ARBA00023136"/>
    </source>
</evidence>
<evidence type="ECO:0000256" key="8">
    <source>
        <dbReference type="ARBA" id="ARBA00023128"/>
    </source>
</evidence>
<dbReference type="Pfam" id="PF02935">
    <property type="entry name" value="COX7C"/>
    <property type="match status" value="1"/>
</dbReference>
<name>A0A8H3Z8E1_VENIN</name>
<evidence type="ECO:0000256" key="4">
    <source>
        <dbReference type="ARBA" id="ARBA00022692"/>
    </source>
</evidence>
<comment type="pathway">
    <text evidence="2">Energy metabolism; oxidative phosphorylation.</text>
</comment>
<dbReference type="PANTHER" id="PTHR13313">
    <property type="entry name" value="CYTOCHROME C OXIDASE SUBUNIT VIIC"/>
    <property type="match status" value="1"/>
</dbReference>
<dbReference type="Proteomes" id="UP000490939">
    <property type="component" value="Unassembled WGS sequence"/>
</dbReference>
<dbReference type="PANTHER" id="PTHR13313:SF0">
    <property type="entry name" value="CYTOCHROME C OXIDASE SUBUNIT 7C, MITOCHONDRIAL"/>
    <property type="match status" value="1"/>
</dbReference>
<dbReference type="InterPro" id="IPR004202">
    <property type="entry name" value="COX7C/Cox8"/>
</dbReference>
<keyword evidence="8" id="KW-0496">Mitochondrion</keyword>
<evidence type="ECO:0000256" key="7">
    <source>
        <dbReference type="ARBA" id="ARBA00022989"/>
    </source>
</evidence>
<evidence type="ECO:0000256" key="3">
    <source>
        <dbReference type="ARBA" id="ARBA00010514"/>
    </source>
</evidence>
<dbReference type="SUPFAM" id="SSF81427">
    <property type="entry name" value="Mitochondrial cytochrome c oxidase subunit VIIc (aka VIIIa)"/>
    <property type="match status" value="1"/>
</dbReference>
<keyword evidence="9 11" id="KW-0472">Membrane</keyword>
<gene>
    <name evidence="12" type="ORF">EG327_002798</name>
</gene>
<sequence>MQMVVFLRFRLRSGGSVLVVEKICQSSKGLSAGALLMPEHLRIDRAIRFPRRLDQHAATPPTPHDIHRTLRSIPQQLHPLTIAQMLPQATLRASSMASRTVARRGFSTTRVLKDSPYHYPEGPRNNLPFNPLTKFFAVRYWGFMITGFGAPFAIAYWQTNKNK</sequence>
<dbReference type="EMBL" id="WNWR01000190">
    <property type="protein sequence ID" value="KAE9989364.1"/>
    <property type="molecule type" value="Genomic_DNA"/>
</dbReference>
<comment type="subcellular location">
    <subcellularLocation>
        <location evidence="1">Mitochondrion inner membrane</location>
        <topology evidence="1">Single-pass membrane protein</topology>
    </subcellularLocation>
</comment>
<evidence type="ECO:0000256" key="1">
    <source>
        <dbReference type="ARBA" id="ARBA00004434"/>
    </source>
</evidence>
<dbReference type="FunFam" id="4.10.49.10:FF:000001">
    <property type="entry name" value="Cytochrome c oxidase subunit 7C"/>
    <property type="match status" value="1"/>
</dbReference>
<organism evidence="12 13">
    <name type="scientific">Venturia inaequalis</name>
    <name type="common">Apple scab fungus</name>
    <dbReference type="NCBI Taxonomy" id="5025"/>
    <lineage>
        <taxon>Eukaryota</taxon>
        <taxon>Fungi</taxon>
        <taxon>Dikarya</taxon>
        <taxon>Ascomycota</taxon>
        <taxon>Pezizomycotina</taxon>
        <taxon>Dothideomycetes</taxon>
        <taxon>Pleosporomycetidae</taxon>
        <taxon>Venturiales</taxon>
        <taxon>Venturiaceae</taxon>
        <taxon>Venturia</taxon>
    </lineage>
</organism>
<dbReference type="Gene3D" id="4.10.49.10">
    <property type="entry name" value="Cytochrome c oxidase subunit VIIc"/>
    <property type="match status" value="1"/>
</dbReference>
<keyword evidence="13" id="KW-1185">Reference proteome</keyword>
<proteinExistence type="inferred from homology"/>
<comment type="caution">
    <text evidence="12">The sequence shown here is derived from an EMBL/GenBank/DDBJ whole genome shotgun (WGS) entry which is preliminary data.</text>
</comment>
<reference evidence="12 13" key="1">
    <citation type="submission" date="2019-07" db="EMBL/GenBank/DDBJ databases">
        <title>Venturia inaequalis Genome Resource.</title>
        <authorList>
            <person name="Lichtner F.J."/>
        </authorList>
    </citation>
    <scope>NUCLEOTIDE SEQUENCE [LARGE SCALE GENOMIC DNA]</scope>
    <source>
        <strain evidence="12 13">DMI_063113</strain>
    </source>
</reference>
<feature type="transmembrane region" description="Helical" evidence="11">
    <location>
        <begin position="138"/>
        <end position="157"/>
    </location>
</feature>
<dbReference type="InterPro" id="IPR036636">
    <property type="entry name" value="COX7C/Cox8_sf"/>
</dbReference>
<keyword evidence="5" id="KW-0999">Mitochondrion inner membrane</keyword>
<keyword evidence="4 11" id="KW-0812">Transmembrane</keyword>
<dbReference type="AlphaFoldDB" id="A0A8H3Z8E1"/>
<keyword evidence="7 11" id="KW-1133">Transmembrane helix</keyword>
<dbReference type="UniPathway" id="UPA00705"/>
<comment type="similarity">
    <text evidence="3">Belongs to the cytochrome c oxidase VIIc family.</text>
</comment>
<evidence type="ECO:0000256" key="11">
    <source>
        <dbReference type="SAM" id="Phobius"/>
    </source>
</evidence>
<accession>A0A8H3Z8E1</accession>
<protein>
    <recommendedName>
        <fullName evidence="10">Cytochrome c oxidase subunit 8, mitochondrial</fullName>
    </recommendedName>
</protein>
<dbReference type="GO" id="GO:0006123">
    <property type="term" value="P:mitochondrial electron transport, cytochrome c to oxygen"/>
    <property type="evidence" value="ECO:0007669"/>
    <property type="project" value="InterPro"/>
</dbReference>
<evidence type="ECO:0000313" key="13">
    <source>
        <dbReference type="Proteomes" id="UP000490939"/>
    </source>
</evidence>
<evidence type="ECO:0000313" key="12">
    <source>
        <dbReference type="EMBL" id="KAE9989364.1"/>
    </source>
</evidence>
<evidence type="ECO:0000256" key="2">
    <source>
        <dbReference type="ARBA" id="ARBA00004673"/>
    </source>
</evidence>
<dbReference type="GO" id="GO:0045277">
    <property type="term" value="C:respiratory chain complex IV"/>
    <property type="evidence" value="ECO:0007669"/>
    <property type="project" value="InterPro"/>
</dbReference>